<dbReference type="AlphaFoldDB" id="A0ABC9BLV7"/>
<evidence type="ECO:0000313" key="10">
    <source>
        <dbReference type="EMBL" id="CAL5003913.1"/>
    </source>
</evidence>
<evidence type="ECO:0000256" key="5">
    <source>
        <dbReference type="ARBA" id="ARBA00023125"/>
    </source>
</evidence>
<name>A0ABC9BLV7_9POAL</name>
<dbReference type="EMBL" id="OZ075136">
    <property type="protein sequence ID" value="CAL5003913.1"/>
    <property type="molecule type" value="Genomic_DNA"/>
</dbReference>
<feature type="compositionally biased region" description="Basic and acidic residues" evidence="8">
    <location>
        <begin position="266"/>
        <end position="275"/>
    </location>
</feature>
<evidence type="ECO:0000256" key="1">
    <source>
        <dbReference type="ARBA" id="ARBA00004123"/>
    </source>
</evidence>
<feature type="region of interest" description="Disordered" evidence="8">
    <location>
        <begin position="224"/>
        <end position="243"/>
    </location>
</feature>
<evidence type="ECO:0000256" key="3">
    <source>
        <dbReference type="ARBA" id="ARBA00022782"/>
    </source>
</evidence>
<dbReference type="Pfam" id="PF00249">
    <property type="entry name" value="Myb_DNA-binding"/>
    <property type="match status" value="1"/>
</dbReference>
<dbReference type="Gene3D" id="1.10.10.60">
    <property type="entry name" value="Homeodomain-like"/>
    <property type="match status" value="1"/>
</dbReference>
<organism evidence="10 11">
    <name type="scientific">Urochloa decumbens</name>
    <dbReference type="NCBI Taxonomy" id="240449"/>
    <lineage>
        <taxon>Eukaryota</taxon>
        <taxon>Viridiplantae</taxon>
        <taxon>Streptophyta</taxon>
        <taxon>Embryophyta</taxon>
        <taxon>Tracheophyta</taxon>
        <taxon>Spermatophyta</taxon>
        <taxon>Magnoliopsida</taxon>
        <taxon>Liliopsida</taxon>
        <taxon>Poales</taxon>
        <taxon>Poaceae</taxon>
        <taxon>PACMAD clade</taxon>
        <taxon>Panicoideae</taxon>
        <taxon>Panicodae</taxon>
        <taxon>Paniceae</taxon>
        <taxon>Melinidinae</taxon>
        <taxon>Urochloa</taxon>
    </lineage>
</organism>
<sequence length="333" mass="34675">MELFPSQPDLSLQIGLPTAASPHDHHHHAAAAFNARFFAAAGAGGGNPAAAMAPSSLQLPMPMPLPVQLPMPASAAAAGAAGLYYHPDAAAVLRPIRGVPLYQHHPSPAAFPPHAAAGGPCFCEPCHVAAAGAAAAWRRAAAAGCGIGGAGARLAGFPPAKRAARAPRMRWTSTLHARFVHAVELLGGHDRATPKSVLELMDVKDLTLAHVKSHLQMYRTVKNTERPAASSDQADGFENGSAGEICDDNSLDLHGYGGGGRPDSGAADRHGREDWAGFPSESNTGSMHSLKEQMQSKSLEILSDMNSCVSETTSSTSELNLEFTLGRSQNRPN</sequence>
<feature type="domain" description="Myb-like" evidence="9">
    <location>
        <begin position="168"/>
        <end position="219"/>
    </location>
</feature>
<keyword evidence="5" id="KW-0238">DNA-binding</keyword>
<protein>
    <recommendedName>
        <fullName evidence="9">Myb-like domain-containing protein</fullName>
    </recommendedName>
</protein>
<feature type="compositionally biased region" description="Low complexity" evidence="8">
    <location>
        <begin position="310"/>
        <end position="325"/>
    </location>
</feature>
<dbReference type="InterPro" id="IPR044847">
    <property type="entry name" value="KAN_fam"/>
</dbReference>
<dbReference type="InterPro" id="IPR006447">
    <property type="entry name" value="Myb_dom_plants"/>
</dbReference>
<dbReference type="PANTHER" id="PTHR31496:SF59">
    <property type="entry name" value="OS08G0160300 PROTEIN"/>
    <property type="match status" value="1"/>
</dbReference>
<evidence type="ECO:0000256" key="2">
    <source>
        <dbReference type="ARBA" id="ARBA00022473"/>
    </source>
</evidence>
<dbReference type="InterPro" id="IPR009057">
    <property type="entry name" value="Homeodomain-like_sf"/>
</dbReference>
<reference evidence="10" key="1">
    <citation type="submission" date="2024-10" db="EMBL/GenBank/DDBJ databases">
        <authorList>
            <person name="Ryan C."/>
        </authorList>
    </citation>
    <scope>NUCLEOTIDE SEQUENCE [LARGE SCALE GENOMIC DNA]</scope>
</reference>
<dbReference type="FunFam" id="1.10.10.60:FF:000002">
    <property type="entry name" value="Myb family transcription factor"/>
    <property type="match status" value="1"/>
</dbReference>
<dbReference type="GO" id="GO:0030154">
    <property type="term" value="P:cell differentiation"/>
    <property type="evidence" value="ECO:0007669"/>
    <property type="project" value="UniProtKB-KW"/>
</dbReference>
<dbReference type="InterPro" id="IPR001005">
    <property type="entry name" value="SANT/Myb"/>
</dbReference>
<evidence type="ECO:0000256" key="6">
    <source>
        <dbReference type="ARBA" id="ARBA00023163"/>
    </source>
</evidence>
<accession>A0ABC9BLV7</accession>
<dbReference type="NCBIfam" id="TIGR01557">
    <property type="entry name" value="myb_SHAQKYF"/>
    <property type="match status" value="1"/>
</dbReference>
<keyword evidence="3" id="KW-0221">Differentiation</keyword>
<dbReference type="Proteomes" id="UP001497457">
    <property type="component" value="Chromosome 26rd"/>
</dbReference>
<evidence type="ECO:0000259" key="9">
    <source>
        <dbReference type="Pfam" id="PF00249"/>
    </source>
</evidence>
<comment type="subcellular location">
    <subcellularLocation>
        <location evidence="1">Nucleus</location>
    </subcellularLocation>
</comment>
<feature type="region of interest" description="Disordered" evidence="8">
    <location>
        <begin position="253"/>
        <end position="333"/>
    </location>
</feature>
<evidence type="ECO:0000256" key="4">
    <source>
        <dbReference type="ARBA" id="ARBA00023015"/>
    </source>
</evidence>
<keyword evidence="7" id="KW-0539">Nucleus</keyword>
<keyword evidence="4" id="KW-0805">Transcription regulation</keyword>
<dbReference type="SUPFAM" id="SSF46689">
    <property type="entry name" value="Homeodomain-like"/>
    <property type="match status" value="1"/>
</dbReference>
<dbReference type="PANTHER" id="PTHR31496">
    <property type="entry name" value="TRANSCRIPTION FACTOR KAN2-RELATED"/>
    <property type="match status" value="1"/>
</dbReference>
<evidence type="ECO:0000256" key="8">
    <source>
        <dbReference type="SAM" id="MobiDB-lite"/>
    </source>
</evidence>
<keyword evidence="2" id="KW-0217">Developmental protein</keyword>
<proteinExistence type="predicted"/>
<dbReference type="GO" id="GO:0005634">
    <property type="term" value="C:nucleus"/>
    <property type="evidence" value="ECO:0007669"/>
    <property type="project" value="UniProtKB-SubCell"/>
</dbReference>
<feature type="compositionally biased region" description="Polar residues" evidence="8">
    <location>
        <begin position="280"/>
        <end position="309"/>
    </location>
</feature>
<evidence type="ECO:0000256" key="7">
    <source>
        <dbReference type="ARBA" id="ARBA00023242"/>
    </source>
</evidence>
<gene>
    <name evidence="10" type="ORF">URODEC1_LOCUS66619</name>
</gene>
<evidence type="ECO:0000313" key="11">
    <source>
        <dbReference type="Proteomes" id="UP001497457"/>
    </source>
</evidence>
<keyword evidence="11" id="KW-1185">Reference proteome</keyword>
<dbReference type="GO" id="GO:0003677">
    <property type="term" value="F:DNA binding"/>
    <property type="evidence" value="ECO:0007669"/>
    <property type="project" value="UniProtKB-KW"/>
</dbReference>
<keyword evidence="6" id="KW-0804">Transcription</keyword>